<feature type="transmembrane region" description="Helical" evidence="1">
    <location>
        <begin position="124"/>
        <end position="143"/>
    </location>
</feature>
<keyword evidence="1" id="KW-1133">Transmembrane helix</keyword>
<evidence type="ECO:0000256" key="1">
    <source>
        <dbReference type="SAM" id="Phobius"/>
    </source>
</evidence>
<comment type="caution">
    <text evidence="2">The sequence shown here is derived from an EMBL/GenBank/DDBJ whole genome shotgun (WGS) entry which is preliminary data.</text>
</comment>
<name>A0ABW5TTA1_9SPHI</name>
<feature type="transmembrane region" description="Helical" evidence="1">
    <location>
        <begin position="352"/>
        <end position="370"/>
    </location>
</feature>
<organism evidence="2 3">
    <name type="scientific">Pedobacter alpinus</name>
    <dbReference type="NCBI Taxonomy" id="1590643"/>
    <lineage>
        <taxon>Bacteria</taxon>
        <taxon>Pseudomonadati</taxon>
        <taxon>Bacteroidota</taxon>
        <taxon>Sphingobacteriia</taxon>
        <taxon>Sphingobacteriales</taxon>
        <taxon>Sphingobacteriaceae</taxon>
        <taxon>Pedobacter</taxon>
    </lineage>
</organism>
<feature type="transmembrane region" description="Helical" evidence="1">
    <location>
        <begin position="321"/>
        <end position="340"/>
    </location>
</feature>
<accession>A0ABW5TTA1</accession>
<keyword evidence="1" id="KW-0472">Membrane</keyword>
<dbReference type="EMBL" id="JBHULV010000044">
    <property type="protein sequence ID" value="MFD2732491.1"/>
    <property type="molecule type" value="Genomic_DNA"/>
</dbReference>
<proteinExistence type="predicted"/>
<dbReference type="RefSeq" id="WP_379040213.1">
    <property type="nucleotide sequence ID" value="NZ_JBHSKW010000001.1"/>
</dbReference>
<feature type="transmembrane region" description="Helical" evidence="1">
    <location>
        <begin position="35"/>
        <end position="57"/>
    </location>
</feature>
<protein>
    <submittedName>
        <fullName evidence="2">Uncharacterized protein</fullName>
    </submittedName>
</protein>
<reference evidence="3" key="1">
    <citation type="journal article" date="2019" name="Int. J. Syst. Evol. Microbiol.">
        <title>The Global Catalogue of Microorganisms (GCM) 10K type strain sequencing project: providing services to taxonomists for standard genome sequencing and annotation.</title>
        <authorList>
            <consortium name="The Broad Institute Genomics Platform"/>
            <consortium name="The Broad Institute Genome Sequencing Center for Infectious Disease"/>
            <person name="Wu L."/>
            <person name="Ma J."/>
        </authorList>
    </citation>
    <scope>NUCLEOTIDE SEQUENCE [LARGE SCALE GENOMIC DNA]</scope>
    <source>
        <strain evidence="3">KCTC 42456</strain>
    </source>
</reference>
<dbReference type="Proteomes" id="UP001597546">
    <property type="component" value="Unassembled WGS sequence"/>
</dbReference>
<gene>
    <name evidence="2" type="ORF">ACFSSE_12340</name>
</gene>
<keyword evidence="3" id="KW-1185">Reference proteome</keyword>
<keyword evidence="1" id="KW-0812">Transmembrane</keyword>
<evidence type="ECO:0000313" key="2">
    <source>
        <dbReference type="EMBL" id="MFD2732491.1"/>
    </source>
</evidence>
<feature type="transmembrane region" description="Helical" evidence="1">
    <location>
        <begin position="230"/>
        <end position="249"/>
    </location>
</feature>
<feature type="transmembrane region" description="Helical" evidence="1">
    <location>
        <begin position="100"/>
        <end position="117"/>
    </location>
</feature>
<feature type="transmembrane region" description="Helical" evidence="1">
    <location>
        <begin position="158"/>
        <end position="177"/>
    </location>
</feature>
<feature type="transmembrane region" description="Helical" evidence="1">
    <location>
        <begin position="184"/>
        <end position="201"/>
    </location>
</feature>
<feature type="transmembrane region" description="Helical" evidence="1">
    <location>
        <begin position="7"/>
        <end position="29"/>
    </location>
</feature>
<sequence length="405" mass="46955">MKSRSYFWVKAMIILIIFIFLQFFSYTGISEDSKVLPTAIFGCGMLMMLLSINTILFKNDFFICGLDKLVILFMAAVFLSFFTAYWYWGQPIGTSLLSYRLFYIYFLYFVLVYFQLTQKEVEQIILIIFFLTLIIFVIGFFTFPNPTFTMRSEERRNGITIFFDGQGFTFLGAFYYLQKYFKTFNLLHLLYYAIGAIFLFFLTQSRMMLVGMGLGSVVILLLSQLRYRYVFAFAGLAMGILVYLTSGVFEGIKEQNAEQAQFAGEDIRVQAYSFFLNDLQGGWPTVIFGNGYPAKGSKLETITYYGQDKGFFTSDVGLTGLFSFFGIFGEIIWILFFYKAFSMVNTQNFTHVKAYFLMIFITAFTGYSIFDPGYMPSTVIALYLIRCNYEETKVIERVGDFLRKQ</sequence>
<feature type="transmembrane region" description="Helical" evidence="1">
    <location>
        <begin position="207"/>
        <end position="223"/>
    </location>
</feature>
<evidence type="ECO:0000313" key="3">
    <source>
        <dbReference type="Proteomes" id="UP001597546"/>
    </source>
</evidence>
<feature type="transmembrane region" description="Helical" evidence="1">
    <location>
        <begin position="69"/>
        <end position="88"/>
    </location>
</feature>